<sequence length="117" mass="12681">MRCEENQLKQVLLNLYKNAADAMPDGITISLQNKKIMQLGEPFVSIAITDTGVGIPEEIINRIGDPFFTTKEKGTGLGMMITKKIIQDHNGSLDISSKVGQGTTISLTLPLLPPKKG</sequence>
<evidence type="ECO:0000256" key="3">
    <source>
        <dbReference type="ARBA" id="ARBA00022679"/>
    </source>
</evidence>
<keyword evidence="10" id="KW-1185">Reference proteome</keyword>
<evidence type="ECO:0000256" key="6">
    <source>
        <dbReference type="ARBA" id="ARBA00022840"/>
    </source>
</evidence>
<accession>A0A0C2VPA8</accession>
<dbReference type="GO" id="GO:0005524">
    <property type="term" value="F:ATP binding"/>
    <property type="evidence" value="ECO:0007669"/>
    <property type="project" value="UniProtKB-KW"/>
</dbReference>
<evidence type="ECO:0000313" key="10">
    <source>
        <dbReference type="Proteomes" id="UP000031938"/>
    </source>
</evidence>
<dbReference type="OrthoDB" id="9815750at2"/>
<evidence type="ECO:0000256" key="7">
    <source>
        <dbReference type="ARBA" id="ARBA00023012"/>
    </source>
</evidence>
<dbReference type="InterPro" id="IPR036890">
    <property type="entry name" value="HATPase_C_sf"/>
</dbReference>
<keyword evidence="4" id="KW-0547">Nucleotide-binding</keyword>
<protein>
    <recommendedName>
        <fullName evidence="2">histidine kinase</fullName>
        <ecNumber evidence="2">2.7.13.3</ecNumber>
    </recommendedName>
</protein>
<keyword evidence="3 9" id="KW-0808">Transferase</keyword>
<dbReference type="InterPro" id="IPR005467">
    <property type="entry name" value="His_kinase_dom"/>
</dbReference>
<dbReference type="SUPFAM" id="SSF55874">
    <property type="entry name" value="ATPase domain of HSP90 chaperone/DNA topoisomerase II/histidine kinase"/>
    <property type="match status" value="1"/>
</dbReference>
<evidence type="ECO:0000256" key="2">
    <source>
        <dbReference type="ARBA" id="ARBA00012438"/>
    </source>
</evidence>
<dbReference type="EMBL" id="JXRP01000017">
    <property type="protein sequence ID" value="KIL45843.1"/>
    <property type="molecule type" value="Genomic_DNA"/>
</dbReference>
<keyword evidence="5 9" id="KW-0418">Kinase</keyword>
<dbReference type="EC" id="2.7.13.3" evidence="2"/>
<proteinExistence type="predicted"/>
<name>A0A0C2VPA8_9BACL</name>
<reference evidence="9 10" key="1">
    <citation type="submission" date="2015-01" db="EMBL/GenBank/DDBJ databases">
        <title>Genome sequencing of Jeotgalibacillus soli.</title>
        <authorList>
            <person name="Goh K.M."/>
            <person name="Chan K.-G."/>
            <person name="Yaakop A.S."/>
            <person name="Ee R."/>
            <person name="Gan H.M."/>
            <person name="Chan C.S."/>
        </authorList>
    </citation>
    <scope>NUCLEOTIDE SEQUENCE [LARGE SCALE GENOMIC DNA]</scope>
    <source>
        <strain evidence="9 10">P9</strain>
    </source>
</reference>
<dbReference type="Pfam" id="PF02518">
    <property type="entry name" value="HATPase_c"/>
    <property type="match status" value="1"/>
</dbReference>
<dbReference type="GO" id="GO:0000160">
    <property type="term" value="P:phosphorelay signal transduction system"/>
    <property type="evidence" value="ECO:0007669"/>
    <property type="project" value="UniProtKB-KW"/>
</dbReference>
<dbReference type="GO" id="GO:0004673">
    <property type="term" value="F:protein histidine kinase activity"/>
    <property type="evidence" value="ECO:0007669"/>
    <property type="project" value="UniProtKB-EC"/>
</dbReference>
<dbReference type="PROSITE" id="PS50109">
    <property type="entry name" value="HIS_KIN"/>
    <property type="match status" value="1"/>
</dbReference>
<dbReference type="InterPro" id="IPR004358">
    <property type="entry name" value="Sig_transdc_His_kin-like_C"/>
</dbReference>
<dbReference type="SMART" id="SM00387">
    <property type="entry name" value="HATPase_c"/>
    <property type="match status" value="1"/>
</dbReference>
<comment type="caution">
    <text evidence="9">The sequence shown here is derived from an EMBL/GenBank/DDBJ whole genome shotgun (WGS) entry which is preliminary data.</text>
</comment>
<keyword evidence="7" id="KW-0902">Two-component regulatory system</keyword>
<evidence type="ECO:0000256" key="1">
    <source>
        <dbReference type="ARBA" id="ARBA00000085"/>
    </source>
</evidence>
<dbReference type="Gene3D" id="3.30.565.10">
    <property type="entry name" value="Histidine kinase-like ATPase, C-terminal domain"/>
    <property type="match status" value="1"/>
</dbReference>
<evidence type="ECO:0000256" key="4">
    <source>
        <dbReference type="ARBA" id="ARBA00022741"/>
    </source>
</evidence>
<dbReference type="PRINTS" id="PR00344">
    <property type="entry name" value="BCTRLSENSOR"/>
</dbReference>
<dbReference type="PANTHER" id="PTHR43065:SF34">
    <property type="entry name" value="SPORULATION KINASE A"/>
    <property type="match status" value="1"/>
</dbReference>
<evidence type="ECO:0000256" key="5">
    <source>
        <dbReference type="ARBA" id="ARBA00022777"/>
    </source>
</evidence>
<gene>
    <name evidence="9" type="ORF">KP78_21920</name>
</gene>
<organism evidence="9 10">
    <name type="scientific">Jeotgalibacillus soli</name>
    <dbReference type="NCBI Taxonomy" id="889306"/>
    <lineage>
        <taxon>Bacteria</taxon>
        <taxon>Bacillati</taxon>
        <taxon>Bacillota</taxon>
        <taxon>Bacilli</taxon>
        <taxon>Bacillales</taxon>
        <taxon>Caryophanaceae</taxon>
        <taxon>Jeotgalibacillus</taxon>
    </lineage>
</organism>
<dbReference type="AlphaFoldDB" id="A0A0C2VPA8"/>
<dbReference type="InterPro" id="IPR003594">
    <property type="entry name" value="HATPase_dom"/>
</dbReference>
<dbReference type="PANTHER" id="PTHR43065">
    <property type="entry name" value="SENSOR HISTIDINE KINASE"/>
    <property type="match status" value="1"/>
</dbReference>
<dbReference type="STRING" id="889306.KP78_21920"/>
<keyword evidence="6" id="KW-0067">ATP-binding</keyword>
<evidence type="ECO:0000259" key="8">
    <source>
        <dbReference type="PROSITE" id="PS50109"/>
    </source>
</evidence>
<feature type="domain" description="Histidine kinase" evidence="8">
    <location>
        <begin position="1"/>
        <end position="113"/>
    </location>
</feature>
<evidence type="ECO:0000313" key="9">
    <source>
        <dbReference type="EMBL" id="KIL45843.1"/>
    </source>
</evidence>
<comment type="catalytic activity">
    <reaction evidence="1">
        <text>ATP + protein L-histidine = ADP + protein N-phospho-L-histidine.</text>
        <dbReference type="EC" id="2.7.13.3"/>
    </reaction>
</comment>
<dbReference type="Proteomes" id="UP000031938">
    <property type="component" value="Unassembled WGS sequence"/>
</dbReference>
<dbReference type="PATRIC" id="fig|889306.3.peg.2206"/>